<dbReference type="EMBL" id="FOUR01000001">
    <property type="protein sequence ID" value="SFM41025.1"/>
    <property type="molecule type" value="Genomic_DNA"/>
</dbReference>
<dbReference type="PANTHER" id="PTHR30408:SF12">
    <property type="entry name" value="TYPE I RESTRICTION ENZYME MJAVIII SPECIFICITY SUBUNIT"/>
    <property type="match status" value="1"/>
</dbReference>
<organism evidence="3 4">
    <name type="scientific">Marinobacter pelagius</name>
    <dbReference type="NCBI Taxonomy" id="379482"/>
    <lineage>
        <taxon>Bacteria</taxon>
        <taxon>Pseudomonadati</taxon>
        <taxon>Pseudomonadota</taxon>
        <taxon>Gammaproteobacteria</taxon>
        <taxon>Pseudomonadales</taxon>
        <taxon>Marinobacteraceae</taxon>
        <taxon>Marinobacter</taxon>
    </lineage>
</organism>
<keyword evidence="2" id="KW-0238">DNA-binding</keyword>
<dbReference type="GO" id="GO:0003677">
    <property type="term" value="F:DNA binding"/>
    <property type="evidence" value="ECO:0007669"/>
    <property type="project" value="UniProtKB-KW"/>
</dbReference>
<dbReference type="PANTHER" id="PTHR30408">
    <property type="entry name" value="TYPE-1 RESTRICTION ENZYME ECOKI SPECIFICITY PROTEIN"/>
    <property type="match status" value="1"/>
</dbReference>
<evidence type="ECO:0000256" key="1">
    <source>
        <dbReference type="ARBA" id="ARBA00022747"/>
    </source>
</evidence>
<dbReference type="SUPFAM" id="SSF116734">
    <property type="entry name" value="DNA methylase specificity domain"/>
    <property type="match status" value="2"/>
</dbReference>
<dbReference type="GO" id="GO:0009307">
    <property type="term" value="P:DNA restriction-modification system"/>
    <property type="evidence" value="ECO:0007669"/>
    <property type="project" value="UniProtKB-KW"/>
</dbReference>
<evidence type="ECO:0000313" key="4">
    <source>
        <dbReference type="Proteomes" id="UP000199339"/>
    </source>
</evidence>
<dbReference type="InterPro" id="IPR044946">
    <property type="entry name" value="Restrct_endonuc_typeI_TRD_sf"/>
</dbReference>
<evidence type="ECO:0000256" key="2">
    <source>
        <dbReference type="ARBA" id="ARBA00023125"/>
    </source>
</evidence>
<sequence>MSVDTLRETFHINRISTAELEDFLTAQTYRPEVTEARNRVQSLNHVGLQSVCETPIRQGKSPRYVETEGLACIKPKNTRGLIVELADCNMIDAKTESEVRRQKLEYGDVVITRSGSGTIGRASIFTGDSDVYINDHLFIVRASKADAFYVGAFLRSYWGERLLEAGISGSTGQLNLSNEHIKQIALYQPDPLVQKYIGDKVRQAEQLRAWAKSLELEFSNALKSEFGEAFEDRRTGRKYSVAKKVDITYTLNPGAFDEERLRVQKYVSALGGVLFGDIADVSGQTTTDYDSDSVYVGLDAISSGSCQLSPTSVGEAEVSGSSRLLLEGPVIAKLRPYLNKVSYIPAFLAGSVGSTELMCIQPKGDISGWYLYGLLKSELALKQLRPVATGGTHPRIDRHDVLNLVVPILKNQEELGEKLQRAQQAYFTATACVQAAKFLVEALIDGMVTEQHLIDAQKALEVDEKGFDRDILARLTNKGIDNGGEPLFHDLDQFYDLLTQSQSTDE</sequence>
<name>A0A1I4QMU3_9GAMM</name>
<accession>A0A1I4QMU3</accession>
<protein>
    <submittedName>
        <fullName evidence="3">Type I restriction enzyme, S subunit</fullName>
    </submittedName>
</protein>
<dbReference type="OrthoDB" id="9798929at2"/>
<evidence type="ECO:0000313" key="3">
    <source>
        <dbReference type="EMBL" id="SFM41025.1"/>
    </source>
</evidence>
<reference evidence="4" key="1">
    <citation type="submission" date="2016-10" db="EMBL/GenBank/DDBJ databases">
        <authorList>
            <person name="Varghese N."/>
            <person name="Submissions S."/>
        </authorList>
    </citation>
    <scope>NUCLEOTIDE SEQUENCE [LARGE SCALE GENOMIC DNA]</scope>
    <source>
        <strain evidence="4">CGMCC 1.6775</strain>
    </source>
</reference>
<dbReference type="Gene3D" id="3.90.220.20">
    <property type="entry name" value="DNA methylase specificity domains"/>
    <property type="match status" value="2"/>
</dbReference>
<proteinExistence type="predicted"/>
<dbReference type="InterPro" id="IPR052021">
    <property type="entry name" value="Type-I_RS_S_subunit"/>
</dbReference>
<keyword evidence="4" id="KW-1185">Reference proteome</keyword>
<dbReference type="Proteomes" id="UP000199339">
    <property type="component" value="Unassembled WGS sequence"/>
</dbReference>
<dbReference type="RefSeq" id="WP_091997572.1">
    <property type="nucleotide sequence ID" value="NZ_FOUR01000001.1"/>
</dbReference>
<dbReference type="AlphaFoldDB" id="A0A1I4QMU3"/>
<keyword evidence="1" id="KW-0680">Restriction system</keyword>
<gene>
    <name evidence="3" type="ORF">SAMN04487961_0166</name>
</gene>